<dbReference type="OrthoDB" id="5181364at2"/>
<accession>A0A1I1JHI7</accession>
<sequence>MSPFASTVTDALPAPVRRAELPEQMYRRFGELFTLLRVAARPFDAADPRWLTAGRLVAEEGLAERLAKVHGERMTALHGTAPRPDVAATDMLHRYAFVAALAFSGPWYLERRVPWLSPDGLGVDEAGGVLAVDPWLVSVLPDDPAAGLPGVRVVAGPEALRGELRQSVAEFLEPVLERMGPLMRRRRHAQWAMATDELAEGIHYLGRLLGDMPSAALAANALLPGGTAPYSGQAGYRLPPATGPACDAEPTRTRMGCCFFYTLKPDLLCETCPRSR</sequence>
<name>A0A1I1JHI7_9ACTN</name>
<reference evidence="1 2" key="1">
    <citation type="submission" date="2016-10" db="EMBL/GenBank/DDBJ databases">
        <authorList>
            <person name="de Groot N.N."/>
        </authorList>
    </citation>
    <scope>NUCLEOTIDE SEQUENCE [LARGE SCALE GENOMIC DNA]</scope>
    <source>
        <strain evidence="1 2">CGMCC 4.5739</strain>
    </source>
</reference>
<dbReference type="RefSeq" id="WP_093838200.1">
    <property type="nucleotide sequence ID" value="NZ_FOLM01000003.1"/>
</dbReference>
<proteinExistence type="predicted"/>
<evidence type="ECO:0000313" key="2">
    <source>
        <dbReference type="Proteomes" id="UP000199207"/>
    </source>
</evidence>
<dbReference type="Proteomes" id="UP000199207">
    <property type="component" value="Unassembled WGS sequence"/>
</dbReference>
<organism evidence="1 2">
    <name type="scientific">Streptomyces aidingensis</name>
    <dbReference type="NCBI Taxonomy" id="910347"/>
    <lineage>
        <taxon>Bacteria</taxon>
        <taxon>Bacillati</taxon>
        <taxon>Actinomycetota</taxon>
        <taxon>Actinomycetes</taxon>
        <taxon>Kitasatosporales</taxon>
        <taxon>Streptomycetaceae</taxon>
        <taxon>Streptomyces</taxon>
    </lineage>
</organism>
<keyword evidence="2" id="KW-1185">Reference proteome</keyword>
<evidence type="ECO:0008006" key="3">
    <source>
        <dbReference type="Google" id="ProtNLM"/>
    </source>
</evidence>
<evidence type="ECO:0000313" key="1">
    <source>
        <dbReference type="EMBL" id="SFC47631.1"/>
    </source>
</evidence>
<gene>
    <name evidence="1" type="ORF">SAMN05421773_103412</name>
</gene>
<dbReference type="EMBL" id="FOLM01000003">
    <property type="protein sequence ID" value="SFC47631.1"/>
    <property type="molecule type" value="Genomic_DNA"/>
</dbReference>
<dbReference type="STRING" id="910347.SAMN05421773_103412"/>
<dbReference type="AlphaFoldDB" id="A0A1I1JHI7"/>
<protein>
    <recommendedName>
        <fullName evidence="3">FhuF 2Fe-2S C-terminal domain-containing protein</fullName>
    </recommendedName>
</protein>